<evidence type="ECO:0000313" key="1">
    <source>
        <dbReference type="EMBL" id="CAD6445772.1"/>
    </source>
</evidence>
<protein>
    <submittedName>
        <fullName evidence="1">B08116a8-e3e5-428c-bf08-08a0eff7e653</fullName>
    </submittedName>
</protein>
<dbReference type="OrthoDB" id="426293at2759"/>
<dbReference type="Proteomes" id="UP000624404">
    <property type="component" value="Unassembled WGS sequence"/>
</dbReference>
<accession>A0A8H2ZNN5</accession>
<dbReference type="EMBL" id="CAJHIA010000017">
    <property type="protein sequence ID" value="CAD6445772.1"/>
    <property type="molecule type" value="Genomic_DNA"/>
</dbReference>
<comment type="caution">
    <text evidence="1">The sequence shown here is derived from an EMBL/GenBank/DDBJ whole genome shotgun (WGS) entry which is preliminary data.</text>
</comment>
<evidence type="ECO:0000313" key="2">
    <source>
        <dbReference type="Proteomes" id="UP000624404"/>
    </source>
</evidence>
<dbReference type="AlphaFoldDB" id="A0A8H2ZNN5"/>
<keyword evidence="2" id="KW-1185">Reference proteome</keyword>
<proteinExistence type="predicted"/>
<reference evidence="1" key="1">
    <citation type="submission" date="2020-10" db="EMBL/GenBank/DDBJ databases">
        <authorList>
            <person name="Kusch S."/>
        </authorList>
    </citation>
    <scope>NUCLEOTIDE SEQUENCE</scope>
    <source>
        <strain evidence="1">SwB9</strain>
    </source>
</reference>
<name>A0A8H2ZNN5_9HELO</name>
<gene>
    <name evidence="1" type="ORF">SCLTRI_LOCUS5985</name>
</gene>
<organism evidence="1 2">
    <name type="scientific">Sclerotinia trifoliorum</name>
    <dbReference type="NCBI Taxonomy" id="28548"/>
    <lineage>
        <taxon>Eukaryota</taxon>
        <taxon>Fungi</taxon>
        <taxon>Dikarya</taxon>
        <taxon>Ascomycota</taxon>
        <taxon>Pezizomycotina</taxon>
        <taxon>Leotiomycetes</taxon>
        <taxon>Helotiales</taxon>
        <taxon>Sclerotiniaceae</taxon>
        <taxon>Sclerotinia</taxon>
    </lineage>
</organism>
<sequence length="261" mass="30105">MEYSGNHFEMLLSGRDALLQPEVHDLLLVDDSKYTKSKHYFWAINILREIDSDIAAVISQLRGFMDFSETSLLHRYYPLPNGEMSEDREKIVVRTLTILLEDLLNLQARFKGQREIAIALRDGMFNASAVMETRASTRLGENINLLTFVRLFYLPLSFTMSLWSINNSALAHVDIVTGVTIILAANGDEKWKRRGDDLTETVFANEQNGMPSSWYVVQYVCILVWKWFTAIVTRSWQGVKQIYERLVNKKAEQTQQRVCIV</sequence>